<evidence type="ECO:0000259" key="5">
    <source>
        <dbReference type="PROSITE" id="PS50089"/>
    </source>
</evidence>
<keyword evidence="1" id="KW-0479">Metal-binding</keyword>
<feature type="domain" description="B box-type" evidence="6">
    <location>
        <begin position="164"/>
        <end position="205"/>
    </location>
</feature>
<dbReference type="PROSITE" id="PS50119">
    <property type="entry name" value="ZF_BBOX"/>
    <property type="match status" value="2"/>
</dbReference>
<dbReference type="SMART" id="SM00184">
    <property type="entry name" value="RING"/>
    <property type="match status" value="2"/>
</dbReference>
<protein>
    <submittedName>
        <fullName evidence="7">Uncharacterized protein</fullName>
    </submittedName>
</protein>
<dbReference type="InterPro" id="IPR018957">
    <property type="entry name" value="Znf_C3HC4_RING-type"/>
</dbReference>
<dbReference type="GO" id="GO:0061630">
    <property type="term" value="F:ubiquitin protein ligase activity"/>
    <property type="evidence" value="ECO:0007669"/>
    <property type="project" value="TreeGrafter"/>
</dbReference>
<keyword evidence="2 4" id="KW-0863">Zinc-finger</keyword>
<dbReference type="OMA" id="AANMERV"/>
<keyword evidence="8" id="KW-1185">Reference proteome</keyword>
<dbReference type="PANTHER" id="PTHR25462">
    <property type="entry name" value="BONUS, ISOFORM C-RELATED"/>
    <property type="match status" value="1"/>
</dbReference>
<dbReference type="SUPFAM" id="SSF101898">
    <property type="entry name" value="NHL repeat"/>
    <property type="match status" value="1"/>
</dbReference>
<dbReference type="SMART" id="SM00336">
    <property type="entry name" value="BBOX"/>
    <property type="match status" value="2"/>
</dbReference>
<dbReference type="Gene3D" id="3.30.40.10">
    <property type="entry name" value="Zinc/RING finger domain, C3HC4 (zinc finger)"/>
    <property type="match status" value="1"/>
</dbReference>
<dbReference type="InterPro" id="IPR001841">
    <property type="entry name" value="Znf_RING"/>
</dbReference>
<dbReference type="Proteomes" id="UP000887568">
    <property type="component" value="Unplaced"/>
</dbReference>
<evidence type="ECO:0000256" key="2">
    <source>
        <dbReference type="ARBA" id="ARBA00022771"/>
    </source>
</evidence>
<dbReference type="RefSeq" id="XP_038064900.1">
    <property type="nucleotide sequence ID" value="XM_038208972.1"/>
</dbReference>
<dbReference type="SUPFAM" id="SSF57845">
    <property type="entry name" value="B-box zinc-binding domain"/>
    <property type="match status" value="1"/>
</dbReference>
<name>A0A914ALL4_PATMI</name>
<dbReference type="AlphaFoldDB" id="A0A914ALL4"/>
<dbReference type="SUPFAM" id="SSF57850">
    <property type="entry name" value="RING/U-box"/>
    <property type="match status" value="1"/>
</dbReference>
<dbReference type="InterPro" id="IPR047153">
    <property type="entry name" value="TRIM45/56/19-like"/>
</dbReference>
<accession>A0A914ALL4</accession>
<evidence type="ECO:0000256" key="4">
    <source>
        <dbReference type="PROSITE-ProRule" id="PRU00024"/>
    </source>
</evidence>
<dbReference type="Pfam" id="PF00643">
    <property type="entry name" value="zf-B_box"/>
    <property type="match status" value="1"/>
</dbReference>
<dbReference type="GeneID" id="119735272"/>
<reference evidence="7" key="1">
    <citation type="submission" date="2022-11" db="UniProtKB">
        <authorList>
            <consortium name="EnsemblMetazoa"/>
        </authorList>
    </citation>
    <scope>IDENTIFICATION</scope>
</reference>
<dbReference type="OrthoDB" id="264520at2759"/>
<evidence type="ECO:0000313" key="8">
    <source>
        <dbReference type="Proteomes" id="UP000887568"/>
    </source>
</evidence>
<evidence type="ECO:0000256" key="3">
    <source>
        <dbReference type="ARBA" id="ARBA00022833"/>
    </source>
</evidence>
<sequence>MAAGGESVATVLGEISRDHLECGICHERYQTPKILNCLHSFCEKCLLSYQKTLQDLSVMPCPVCRRESNIPSDGVSGLKTNFHLKEIVEDLGLKEKLAQTRGVKFLCELCEDQREAQSRCMDCPFLLCKQCRAGHQRIATTANHEVLALDVLRTGVADLQRKRKVEPLCQKHQGEKKRFFCETCKELICRDCTVVEHRAHQFTTIDDAAPRLRQNVKKLVQKLEHQILPLFQKSETDLHNMNSELVRSASLVEQNVTERASAEETKIEENLRTVREGISSRSNYRSQTLQEHGVTLIESRSMCMSALPKNKNPIVAQEMFSTIDKDLCVLNDSIIKLIKSDQTVRTVIQRFINTTEKEARDGKSKVSTRQKQLLSQIGITSSQKQKFLNESIKVVSTEIGRIRHALEIAKDLVTSASDADFLSLQSIIDSDIRLLLEQSPPKIPSGYQNIAFQGSSDSELGAVVVGATWTSQSDIEPHYTKKTTVHRTKNILADRRSQTIASGWEKYAGERRSQDWPQYNETKEVNITSMAPFGKDEVLVGFEEAVVVYNTSGKRTRDREYNANSGGSVDHLVSFPNESFVGVEAKLPTLTIYCFETKSSKPTRSFKKSYSAGQWTPGSIATTSYGQSMLVIGCKGNNREVMVLDCSNGSVISRQSVQIEPDFLATMGEECVLIGARSPASVQGLKINGNTFQSFLSIDPSVDCSLGPGVWNPYCLGLCSDGTDYIYVVLSVSSAQKRVHVHQYNRVGSFVGCSALETEAPVKGTAVTGDGRLVFADQRKLRLFVMRRK</sequence>
<evidence type="ECO:0000313" key="7">
    <source>
        <dbReference type="EnsemblMetazoa" id="XP_038064900.1"/>
    </source>
</evidence>
<dbReference type="InterPro" id="IPR000315">
    <property type="entry name" value="Znf_B-box"/>
</dbReference>
<proteinExistence type="predicted"/>
<evidence type="ECO:0000259" key="6">
    <source>
        <dbReference type="PROSITE" id="PS50119"/>
    </source>
</evidence>
<dbReference type="PANTHER" id="PTHR25462:SF296">
    <property type="entry name" value="MEIOTIC P26, ISOFORM F"/>
    <property type="match status" value="1"/>
</dbReference>
<dbReference type="GO" id="GO:0008270">
    <property type="term" value="F:zinc ion binding"/>
    <property type="evidence" value="ECO:0007669"/>
    <property type="project" value="UniProtKB-KW"/>
</dbReference>
<feature type="domain" description="B box-type" evidence="6">
    <location>
        <begin position="106"/>
        <end position="149"/>
    </location>
</feature>
<dbReference type="Gene3D" id="3.30.160.60">
    <property type="entry name" value="Classic Zinc Finger"/>
    <property type="match status" value="1"/>
</dbReference>
<dbReference type="CDD" id="cd19757">
    <property type="entry name" value="Bbox1"/>
    <property type="match status" value="1"/>
</dbReference>
<dbReference type="PROSITE" id="PS50089">
    <property type="entry name" value="ZF_RING_2"/>
    <property type="match status" value="1"/>
</dbReference>
<feature type="domain" description="RING-type" evidence="5">
    <location>
        <begin position="22"/>
        <end position="65"/>
    </location>
</feature>
<evidence type="ECO:0000256" key="1">
    <source>
        <dbReference type="ARBA" id="ARBA00022723"/>
    </source>
</evidence>
<dbReference type="InterPro" id="IPR013083">
    <property type="entry name" value="Znf_RING/FYVE/PHD"/>
</dbReference>
<organism evidence="7 8">
    <name type="scientific">Patiria miniata</name>
    <name type="common">Bat star</name>
    <name type="synonym">Asterina miniata</name>
    <dbReference type="NCBI Taxonomy" id="46514"/>
    <lineage>
        <taxon>Eukaryota</taxon>
        <taxon>Metazoa</taxon>
        <taxon>Echinodermata</taxon>
        <taxon>Eleutherozoa</taxon>
        <taxon>Asterozoa</taxon>
        <taxon>Asteroidea</taxon>
        <taxon>Valvatacea</taxon>
        <taxon>Valvatida</taxon>
        <taxon>Asterinidae</taxon>
        <taxon>Patiria</taxon>
    </lineage>
</organism>
<dbReference type="PROSITE" id="PS00518">
    <property type="entry name" value="ZF_RING_1"/>
    <property type="match status" value="1"/>
</dbReference>
<keyword evidence="3" id="KW-0862">Zinc</keyword>
<dbReference type="Pfam" id="PF00097">
    <property type="entry name" value="zf-C3HC4"/>
    <property type="match status" value="1"/>
</dbReference>
<dbReference type="InterPro" id="IPR017907">
    <property type="entry name" value="Znf_RING_CS"/>
</dbReference>
<dbReference type="EnsemblMetazoa" id="XM_038208972.1">
    <property type="protein sequence ID" value="XP_038064900.1"/>
    <property type="gene ID" value="LOC119735272"/>
</dbReference>